<feature type="non-terminal residue" evidence="2">
    <location>
        <position position="1"/>
    </location>
</feature>
<sequence length="111" mass="12430">VTAKAHTDMVDQIIRKLIFAEDAAVTALQLIISCLAEAAELYGLEEPEEDTSPQPHEDYHHPHITSGKSEPVVNQTVLGFSYLACIFSSDMKIDRDRLQTGKFKQSNWQTV</sequence>
<dbReference type="EMBL" id="OW240915">
    <property type="protein sequence ID" value="CAH2283153.1"/>
    <property type="molecule type" value="Genomic_DNA"/>
</dbReference>
<name>A0AAD1W3Z1_PELCU</name>
<gene>
    <name evidence="2" type="ORF">PECUL_23A004883</name>
</gene>
<organism evidence="2 3">
    <name type="scientific">Pelobates cultripes</name>
    <name type="common">Western spadefoot toad</name>
    <dbReference type="NCBI Taxonomy" id="61616"/>
    <lineage>
        <taxon>Eukaryota</taxon>
        <taxon>Metazoa</taxon>
        <taxon>Chordata</taxon>
        <taxon>Craniata</taxon>
        <taxon>Vertebrata</taxon>
        <taxon>Euteleostomi</taxon>
        <taxon>Amphibia</taxon>
        <taxon>Batrachia</taxon>
        <taxon>Anura</taxon>
        <taxon>Pelobatoidea</taxon>
        <taxon>Pelobatidae</taxon>
        <taxon>Pelobates</taxon>
    </lineage>
</organism>
<reference evidence="2" key="1">
    <citation type="submission" date="2022-03" db="EMBL/GenBank/DDBJ databases">
        <authorList>
            <person name="Alioto T."/>
            <person name="Alioto T."/>
            <person name="Gomez Garrido J."/>
        </authorList>
    </citation>
    <scope>NUCLEOTIDE SEQUENCE</scope>
</reference>
<dbReference type="Proteomes" id="UP001295444">
    <property type="component" value="Chromosome 04"/>
</dbReference>
<evidence type="ECO:0000256" key="1">
    <source>
        <dbReference type="SAM" id="MobiDB-lite"/>
    </source>
</evidence>
<dbReference type="AlphaFoldDB" id="A0AAD1W3Z1"/>
<protein>
    <submittedName>
        <fullName evidence="2">Uncharacterized protein</fullName>
    </submittedName>
</protein>
<accession>A0AAD1W3Z1</accession>
<keyword evidence="3" id="KW-1185">Reference proteome</keyword>
<evidence type="ECO:0000313" key="2">
    <source>
        <dbReference type="EMBL" id="CAH2283153.1"/>
    </source>
</evidence>
<evidence type="ECO:0000313" key="3">
    <source>
        <dbReference type="Proteomes" id="UP001295444"/>
    </source>
</evidence>
<feature type="region of interest" description="Disordered" evidence="1">
    <location>
        <begin position="45"/>
        <end position="68"/>
    </location>
</feature>
<proteinExistence type="predicted"/>